<dbReference type="AlphaFoldDB" id="A0A3M7S4F8"/>
<keyword evidence="3" id="KW-1185">Reference proteome</keyword>
<keyword evidence="1" id="KW-0812">Transmembrane</keyword>
<organism evidence="2 3">
    <name type="scientific">Brachionus plicatilis</name>
    <name type="common">Marine rotifer</name>
    <name type="synonym">Brachionus muelleri</name>
    <dbReference type="NCBI Taxonomy" id="10195"/>
    <lineage>
        <taxon>Eukaryota</taxon>
        <taxon>Metazoa</taxon>
        <taxon>Spiralia</taxon>
        <taxon>Gnathifera</taxon>
        <taxon>Rotifera</taxon>
        <taxon>Eurotatoria</taxon>
        <taxon>Monogononta</taxon>
        <taxon>Pseudotrocha</taxon>
        <taxon>Ploima</taxon>
        <taxon>Brachionidae</taxon>
        <taxon>Brachionus</taxon>
    </lineage>
</organism>
<proteinExistence type="predicted"/>
<feature type="transmembrane region" description="Helical" evidence="1">
    <location>
        <begin position="12"/>
        <end position="44"/>
    </location>
</feature>
<protein>
    <submittedName>
        <fullName evidence="2">Uncharacterized protein</fullName>
    </submittedName>
</protein>
<sequence>MNSFIFISSNVRLLAVLFILLHVMSLMVLIVFLAIVLSVTVFLVRSSGLASGVMAPQMLSKRRLPFVTLVACIAHILGHVRVTSIHVPLVVAVVFELFFTCGTLKLHIGSAVGTLALRVGVALCQRAGQRFYAKRPV</sequence>
<dbReference type="EMBL" id="REGN01002080">
    <property type="protein sequence ID" value="RNA30515.1"/>
    <property type="molecule type" value="Genomic_DNA"/>
</dbReference>
<keyword evidence="1" id="KW-0472">Membrane</keyword>
<gene>
    <name evidence="2" type="ORF">BpHYR1_029215</name>
</gene>
<evidence type="ECO:0000313" key="3">
    <source>
        <dbReference type="Proteomes" id="UP000276133"/>
    </source>
</evidence>
<feature type="transmembrane region" description="Helical" evidence="1">
    <location>
        <begin position="88"/>
        <end position="108"/>
    </location>
</feature>
<evidence type="ECO:0000256" key="1">
    <source>
        <dbReference type="SAM" id="Phobius"/>
    </source>
</evidence>
<name>A0A3M7S4F8_BRAPC</name>
<comment type="caution">
    <text evidence="2">The sequence shown here is derived from an EMBL/GenBank/DDBJ whole genome shotgun (WGS) entry which is preliminary data.</text>
</comment>
<feature type="transmembrane region" description="Helical" evidence="1">
    <location>
        <begin position="64"/>
        <end position="82"/>
    </location>
</feature>
<keyword evidence="1" id="KW-1133">Transmembrane helix</keyword>
<reference evidence="2 3" key="1">
    <citation type="journal article" date="2018" name="Sci. Rep.">
        <title>Genomic signatures of local adaptation to the degree of environmental predictability in rotifers.</title>
        <authorList>
            <person name="Franch-Gras L."/>
            <person name="Hahn C."/>
            <person name="Garcia-Roger E.M."/>
            <person name="Carmona M.J."/>
            <person name="Serra M."/>
            <person name="Gomez A."/>
        </authorList>
    </citation>
    <scope>NUCLEOTIDE SEQUENCE [LARGE SCALE GENOMIC DNA]</scope>
    <source>
        <strain evidence="2">HYR1</strain>
    </source>
</reference>
<accession>A0A3M7S4F8</accession>
<evidence type="ECO:0000313" key="2">
    <source>
        <dbReference type="EMBL" id="RNA30515.1"/>
    </source>
</evidence>
<dbReference type="Proteomes" id="UP000276133">
    <property type="component" value="Unassembled WGS sequence"/>
</dbReference>